<dbReference type="Pfam" id="PF00583">
    <property type="entry name" value="Acetyltransf_1"/>
    <property type="match status" value="1"/>
</dbReference>
<dbReference type="SUPFAM" id="SSF55729">
    <property type="entry name" value="Acyl-CoA N-acyltransferases (Nat)"/>
    <property type="match status" value="1"/>
</dbReference>
<dbReference type="GO" id="GO:0045944">
    <property type="term" value="P:positive regulation of transcription by RNA polymerase II"/>
    <property type="evidence" value="ECO:0007669"/>
    <property type="project" value="TreeGrafter"/>
</dbReference>
<evidence type="ECO:0000256" key="13">
    <source>
        <dbReference type="SAM" id="MobiDB-lite"/>
    </source>
</evidence>
<dbReference type="PROSITE" id="PS00633">
    <property type="entry name" value="BROMODOMAIN_1"/>
    <property type="match status" value="1"/>
</dbReference>
<keyword evidence="17" id="KW-1185">Reference proteome</keyword>
<evidence type="ECO:0000313" key="17">
    <source>
        <dbReference type="Proteomes" id="UP000183971"/>
    </source>
</evidence>
<dbReference type="GeneID" id="42059473"/>
<name>A0A1L7VWQ3_FUSPR</name>
<dbReference type="GO" id="GO:0010484">
    <property type="term" value="F:histone H3 acetyltransferase activity"/>
    <property type="evidence" value="ECO:0007669"/>
    <property type="project" value="TreeGrafter"/>
</dbReference>
<dbReference type="Gene3D" id="1.20.920.10">
    <property type="entry name" value="Bromodomain-like"/>
    <property type="match status" value="1"/>
</dbReference>
<dbReference type="PANTHER" id="PTHR45750">
    <property type="entry name" value="GH11602P"/>
    <property type="match status" value="1"/>
</dbReference>
<keyword evidence="6" id="KW-0805">Transcription regulation</keyword>
<evidence type="ECO:0000256" key="10">
    <source>
        <dbReference type="ARBA" id="ARBA00023242"/>
    </source>
</evidence>
<dbReference type="InterPro" id="IPR018359">
    <property type="entry name" value="Bromodomain_CS"/>
</dbReference>
<proteinExistence type="inferred from homology"/>
<comment type="similarity">
    <text evidence="2">Belongs to the acetyltransferase family. GCN5 subfamily.</text>
</comment>
<evidence type="ECO:0000256" key="1">
    <source>
        <dbReference type="ARBA" id="ARBA00004123"/>
    </source>
</evidence>
<feature type="region of interest" description="Disordered" evidence="13">
    <location>
        <begin position="1"/>
        <end position="57"/>
    </location>
</feature>
<keyword evidence="10" id="KW-0539">Nucleus</keyword>
<dbReference type="SMART" id="SM00297">
    <property type="entry name" value="BROMO"/>
    <property type="match status" value="1"/>
</dbReference>
<dbReference type="RefSeq" id="XP_031085397.1">
    <property type="nucleotide sequence ID" value="XM_031219661.1"/>
</dbReference>
<evidence type="ECO:0000256" key="5">
    <source>
        <dbReference type="ARBA" id="ARBA00022853"/>
    </source>
</evidence>
<comment type="subcellular location">
    <subcellularLocation>
        <location evidence="1">Nucleus</location>
    </subcellularLocation>
</comment>
<dbReference type="EMBL" id="FJOF01000008">
    <property type="protein sequence ID" value="CZR44863.1"/>
    <property type="molecule type" value="Genomic_DNA"/>
</dbReference>
<dbReference type="CDD" id="cd04301">
    <property type="entry name" value="NAT_SF"/>
    <property type="match status" value="1"/>
</dbReference>
<dbReference type="InterPro" id="IPR036427">
    <property type="entry name" value="Bromodomain-like_sf"/>
</dbReference>
<evidence type="ECO:0000256" key="2">
    <source>
        <dbReference type="ARBA" id="ARBA00008607"/>
    </source>
</evidence>
<evidence type="ECO:0000313" key="16">
    <source>
        <dbReference type="EMBL" id="CZR44863.1"/>
    </source>
</evidence>
<comment type="caution">
    <text evidence="16">The sequence shown here is derived from an EMBL/GenBank/DDBJ whole genome shotgun (WGS) entry which is preliminary data.</text>
</comment>
<dbReference type="SUPFAM" id="SSF47370">
    <property type="entry name" value="Bromodomain"/>
    <property type="match status" value="1"/>
</dbReference>
<dbReference type="AlphaFoldDB" id="A0A1L7VWQ3"/>
<dbReference type="GO" id="GO:0005634">
    <property type="term" value="C:nucleus"/>
    <property type="evidence" value="ECO:0007669"/>
    <property type="project" value="UniProtKB-SubCell"/>
</dbReference>
<evidence type="ECO:0000256" key="7">
    <source>
        <dbReference type="ARBA" id="ARBA00023117"/>
    </source>
</evidence>
<evidence type="ECO:0000256" key="9">
    <source>
        <dbReference type="ARBA" id="ARBA00023163"/>
    </source>
</evidence>
<dbReference type="CDD" id="cd05509">
    <property type="entry name" value="Bromo_gcn5_like"/>
    <property type="match status" value="1"/>
</dbReference>
<dbReference type="PROSITE" id="PS50014">
    <property type="entry name" value="BROMODOMAIN_2"/>
    <property type="match status" value="1"/>
</dbReference>
<reference evidence="17" key="1">
    <citation type="journal article" date="2016" name="Genome Biol. Evol.">
        <title>Comparative 'omics' of the Fusarium fujikuroi species complex highlights differences in genetic potential and metabolite synthesis.</title>
        <authorList>
            <person name="Niehaus E.-M."/>
            <person name="Muensterkoetter M."/>
            <person name="Proctor R.H."/>
            <person name="Brown D.W."/>
            <person name="Sharon A."/>
            <person name="Idan Y."/>
            <person name="Oren-Young L."/>
            <person name="Sieber C.M."/>
            <person name="Novak O."/>
            <person name="Pencik A."/>
            <person name="Tarkowska D."/>
            <person name="Hromadova K."/>
            <person name="Freeman S."/>
            <person name="Maymon M."/>
            <person name="Elazar M."/>
            <person name="Youssef S.A."/>
            <person name="El-Shabrawy E.S.M."/>
            <person name="Shalaby A.B.A."/>
            <person name="Houterman P."/>
            <person name="Brock N.L."/>
            <person name="Burkhardt I."/>
            <person name="Tsavkelova E.A."/>
            <person name="Dickschat J.S."/>
            <person name="Galuszka P."/>
            <person name="Gueldener U."/>
            <person name="Tudzynski B."/>
        </authorList>
    </citation>
    <scope>NUCLEOTIDE SEQUENCE [LARGE SCALE GENOMIC DNA]</scope>
    <source>
        <strain evidence="17">ET1</strain>
    </source>
</reference>
<dbReference type="EC" id="2.3.1.48" evidence="3"/>
<evidence type="ECO:0000256" key="11">
    <source>
        <dbReference type="ARBA" id="ARBA00023315"/>
    </source>
</evidence>
<dbReference type="Pfam" id="PF00439">
    <property type="entry name" value="Bromodomain"/>
    <property type="match status" value="1"/>
</dbReference>
<protein>
    <recommendedName>
        <fullName evidence="3">histone acetyltransferase</fullName>
        <ecNumber evidence="3">2.3.1.48</ecNumber>
    </recommendedName>
</protein>
<dbReference type="Gene3D" id="3.40.630.30">
    <property type="match status" value="1"/>
</dbReference>
<dbReference type="InterPro" id="IPR037800">
    <property type="entry name" value="GCN5"/>
</dbReference>
<dbReference type="Proteomes" id="UP000183971">
    <property type="component" value="Unassembled WGS sequence"/>
</dbReference>
<evidence type="ECO:0000259" key="14">
    <source>
        <dbReference type="PROSITE" id="PS50014"/>
    </source>
</evidence>
<dbReference type="FunFam" id="3.40.630.30:FF:000004">
    <property type="entry name" value="Histone acetyltransferase KAT2A"/>
    <property type="match status" value="1"/>
</dbReference>
<dbReference type="PROSITE" id="PS51186">
    <property type="entry name" value="GNAT"/>
    <property type="match status" value="1"/>
</dbReference>
<keyword evidence="5" id="KW-0156">Chromatin regulator</keyword>
<dbReference type="VEuPathDB" id="FungiDB:FPRO_14615"/>
<dbReference type="InterPro" id="IPR001487">
    <property type="entry name" value="Bromodomain"/>
</dbReference>
<dbReference type="GO" id="GO:0000123">
    <property type="term" value="C:histone acetyltransferase complex"/>
    <property type="evidence" value="ECO:0007669"/>
    <property type="project" value="TreeGrafter"/>
</dbReference>
<organism evidence="16 17">
    <name type="scientific">Fusarium proliferatum (strain ET1)</name>
    <name type="common">Orchid endophyte fungus</name>
    <dbReference type="NCBI Taxonomy" id="1227346"/>
    <lineage>
        <taxon>Eukaryota</taxon>
        <taxon>Fungi</taxon>
        <taxon>Dikarya</taxon>
        <taxon>Ascomycota</taxon>
        <taxon>Pezizomycotina</taxon>
        <taxon>Sordariomycetes</taxon>
        <taxon>Hypocreomycetidae</taxon>
        <taxon>Hypocreales</taxon>
        <taxon>Nectriaceae</taxon>
        <taxon>Fusarium</taxon>
        <taxon>Fusarium fujikuroi species complex</taxon>
    </lineage>
</organism>
<evidence type="ECO:0000256" key="6">
    <source>
        <dbReference type="ARBA" id="ARBA00023015"/>
    </source>
</evidence>
<feature type="domain" description="N-acetyltransferase" evidence="15">
    <location>
        <begin position="75"/>
        <end position="230"/>
    </location>
</feature>
<keyword evidence="7 12" id="KW-0103">Bromodomain</keyword>
<evidence type="ECO:0000256" key="3">
    <source>
        <dbReference type="ARBA" id="ARBA00013184"/>
    </source>
</evidence>
<keyword evidence="11" id="KW-0012">Acyltransferase</keyword>
<sequence length="418" mass="48142">MDVEESQAAPSEDVPNLFAAKRPASEELETASSAKRIKTSNDDDSMETDARPQDTVARIPFPDKPAVLEERNGDIEFRVVNNDGARESMIILTGLKCLFQKQLPKMPKDYIARLVYDRNHLSIAIVKKPLEVIGGISFREFRARRFAEIVFCAVSSDQQVKGYGAHLMAHLKDYVKATSPVMHFLTYADNYATGYFQKQGFTKEITLEKSIWMGYIKDYEGGTLMQCSMLPRIRYLEVGRMLLKQKETVLAKIRPLSKSHVVHRPPQQWANGVITPIDPLSIPAIRATGWSPDMDELSRQPRHGPHFNEMRRFLYQVQNHKQAWPFLNPVNKDDVPDYYNVITSPMDLSTMLERLEHDYYATPKDLVSDLKLIFSNCRKYNDATTVYSKCATKLEKYMWGLVKDIPEWYNLLEEEEEE</sequence>
<dbReference type="InterPro" id="IPR000182">
    <property type="entry name" value="GNAT_dom"/>
</dbReference>
<accession>A0A1L7VWQ3</accession>
<keyword evidence="4" id="KW-0808">Transferase</keyword>
<dbReference type="PANTHER" id="PTHR45750:SF3">
    <property type="entry name" value="HISTONE ACETYLTRANSFERASE"/>
    <property type="match status" value="1"/>
</dbReference>
<evidence type="ECO:0000256" key="8">
    <source>
        <dbReference type="ARBA" id="ARBA00023159"/>
    </source>
</evidence>
<evidence type="ECO:0000259" key="15">
    <source>
        <dbReference type="PROSITE" id="PS51186"/>
    </source>
</evidence>
<evidence type="ECO:0000256" key="4">
    <source>
        <dbReference type="ARBA" id="ARBA00022679"/>
    </source>
</evidence>
<evidence type="ECO:0000256" key="12">
    <source>
        <dbReference type="PROSITE-ProRule" id="PRU00035"/>
    </source>
</evidence>
<gene>
    <name evidence="16" type="ORF">FPRO_14615</name>
</gene>
<keyword evidence="9" id="KW-0804">Transcription</keyword>
<dbReference type="PRINTS" id="PR00503">
    <property type="entry name" value="BROMODOMAIN"/>
</dbReference>
<dbReference type="InterPro" id="IPR016181">
    <property type="entry name" value="Acyl_CoA_acyltransferase"/>
</dbReference>
<feature type="domain" description="Bromo" evidence="14">
    <location>
        <begin position="318"/>
        <end position="388"/>
    </location>
</feature>
<keyword evidence="8" id="KW-0010">Activator</keyword>